<evidence type="ECO:0000313" key="13">
    <source>
        <dbReference type="EMBL" id="RGT53727.1"/>
    </source>
</evidence>
<keyword evidence="9 10" id="KW-0472">Membrane</keyword>
<dbReference type="Proteomes" id="UP000284731">
    <property type="component" value="Unassembled WGS sequence"/>
</dbReference>
<evidence type="ECO:0000313" key="14">
    <source>
        <dbReference type="Proteomes" id="UP000284731"/>
    </source>
</evidence>
<dbReference type="InterPro" id="IPR039421">
    <property type="entry name" value="Type_1_exporter"/>
</dbReference>
<dbReference type="PANTHER" id="PTHR43394">
    <property type="entry name" value="ATP-DEPENDENT PERMEASE MDL1, MITOCHONDRIAL"/>
    <property type="match status" value="1"/>
</dbReference>
<comment type="caution">
    <text evidence="13">The sequence shown here is derived from an EMBL/GenBank/DDBJ whole genome shotgun (WGS) entry which is preliminary data.</text>
</comment>
<sequence>MKLTRWNIYKDMLYRLWKCDPHVIKMMLLEIVISVIEGFIAVLLPAAVIQFITTTQDWTTLVLQILGLFAVYGLFSMWHVYLATRNGMQYVIPRQNIFILPVLKKVQDLTYSYYETKPAQEKLENGIRALNSNMEGAEGVYHNTVIVLSAILSLILYAAFISQIGLPILLALLFISFLHYGIYEKCYALYLKKDEEKAENYSKSRYFNSLSQKSAKGKDIRLYQMQDLLKAKMQENNDILVQKTIAASKYKGWIAQTDVILGFIRDGITYGYLIYLMMHGMIEMSSFVLYIGIVISYGQRFTALTAEIARLHSNLDLTKRTYEFELDKNVINQDGKRVVAPFDIIFENVSFQYPESEKYVLKNLNIHFTAGEKLALVGVNGAGKTTIVKLLSGLYTPTSGRILVNGIDLKDINKEDYFGKLGIVFQEIDLFSMTIGENISCLHEEDYDENRVQEALCISKLDTIVNHLPNGIHSYINTDLSSDGINLSGGQQQRLLLAKAYYKNPSILILDEPTAALDALAEKDMYEEYKEITKEKSALFISHRLASTRFCDNIVFLENGEIIEQGTHEQLMKLNGKYAEMFDVQAKYYKEEETDEVQAILSTSA</sequence>
<keyword evidence="6" id="KW-0645">Protease</keyword>
<evidence type="ECO:0000256" key="7">
    <source>
        <dbReference type="ARBA" id="ARBA00022840"/>
    </source>
</evidence>
<evidence type="ECO:0000256" key="3">
    <source>
        <dbReference type="ARBA" id="ARBA00022475"/>
    </source>
</evidence>
<evidence type="ECO:0000256" key="2">
    <source>
        <dbReference type="ARBA" id="ARBA00022448"/>
    </source>
</evidence>
<reference evidence="13 14" key="1">
    <citation type="submission" date="2018-08" db="EMBL/GenBank/DDBJ databases">
        <title>A genome reference for cultivated species of the human gut microbiota.</title>
        <authorList>
            <person name="Zou Y."/>
            <person name="Xue W."/>
            <person name="Luo G."/>
        </authorList>
    </citation>
    <scope>NUCLEOTIDE SEQUENCE [LARGE SCALE GENOMIC DNA]</scope>
    <source>
        <strain evidence="13 14">AF18-46</strain>
    </source>
</reference>
<dbReference type="Gene3D" id="3.40.50.300">
    <property type="entry name" value="P-loop containing nucleotide triphosphate hydrolases"/>
    <property type="match status" value="1"/>
</dbReference>
<dbReference type="SUPFAM" id="SSF90123">
    <property type="entry name" value="ABC transporter transmembrane region"/>
    <property type="match status" value="1"/>
</dbReference>
<keyword evidence="7 13" id="KW-0067">ATP-binding</keyword>
<evidence type="ECO:0000256" key="5">
    <source>
        <dbReference type="ARBA" id="ARBA00022741"/>
    </source>
</evidence>
<evidence type="ECO:0000256" key="9">
    <source>
        <dbReference type="ARBA" id="ARBA00023136"/>
    </source>
</evidence>
<accession>A0A412PAV4</accession>
<keyword evidence="6" id="KW-0788">Thiol protease</keyword>
<dbReference type="GO" id="GO:0015421">
    <property type="term" value="F:ABC-type oligopeptide transporter activity"/>
    <property type="evidence" value="ECO:0007669"/>
    <property type="project" value="TreeGrafter"/>
</dbReference>
<dbReference type="InterPro" id="IPR036640">
    <property type="entry name" value="ABC1_TM_sf"/>
</dbReference>
<dbReference type="GO" id="GO:0016887">
    <property type="term" value="F:ATP hydrolysis activity"/>
    <property type="evidence" value="ECO:0007669"/>
    <property type="project" value="InterPro"/>
</dbReference>
<feature type="domain" description="ABC transporter" evidence="11">
    <location>
        <begin position="344"/>
        <end position="584"/>
    </location>
</feature>
<evidence type="ECO:0000256" key="1">
    <source>
        <dbReference type="ARBA" id="ARBA00004651"/>
    </source>
</evidence>
<dbReference type="EMBL" id="QRWX01000005">
    <property type="protein sequence ID" value="RGT53727.1"/>
    <property type="molecule type" value="Genomic_DNA"/>
</dbReference>
<dbReference type="InterPro" id="IPR003439">
    <property type="entry name" value="ABC_transporter-like_ATP-bd"/>
</dbReference>
<feature type="transmembrane region" description="Helical" evidence="10">
    <location>
        <begin position="166"/>
        <end position="183"/>
    </location>
</feature>
<comment type="subcellular location">
    <subcellularLocation>
        <location evidence="1">Cell membrane</location>
        <topology evidence="1">Multi-pass membrane protein</topology>
    </subcellularLocation>
</comment>
<gene>
    <name evidence="13" type="ORF">DWX20_09835</name>
</gene>
<dbReference type="GO" id="GO:0008234">
    <property type="term" value="F:cysteine-type peptidase activity"/>
    <property type="evidence" value="ECO:0007669"/>
    <property type="project" value="UniProtKB-KW"/>
</dbReference>
<dbReference type="SMART" id="SM00382">
    <property type="entry name" value="AAA"/>
    <property type="match status" value="1"/>
</dbReference>
<feature type="transmembrane region" description="Helical" evidence="10">
    <location>
        <begin position="140"/>
        <end position="160"/>
    </location>
</feature>
<dbReference type="GO" id="GO:0005524">
    <property type="term" value="F:ATP binding"/>
    <property type="evidence" value="ECO:0007669"/>
    <property type="project" value="UniProtKB-KW"/>
</dbReference>
<protein>
    <submittedName>
        <fullName evidence="13">ABC transporter ATP-binding protein</fullName>
    </submittedName>
</protein>
<dbReference type="InterPro" id="IPR027417">
    <property type="entry name" value="P-loop_NTPase"/>
</dbReference>
<evidence type="ECO:0000256" key="8">
    <source>
        <dbReference type="ARBA" id="ARBA00022989"/>
    </source>
</evidence>
<dbReference type="AlphaFoldDB" id="A0A412PAV4"/>
<keyword evidence="8 10" id="KW-1133">Transmembrane helix</keyword>
<proteinExistence type="predicted"/>
<feature type="transmembrane region" description="Helical" evidence="10">
    <location>
        <begin position="28"/>
        <end position="52"/>
    </location>
</feature>
<keyword evidence="3" id="KW-1003">Cell membrane</keyword>
<dbReference type="GO" id="GO:0005886">
    <property type="term" value="C:plasma membrane"/>
    <property type="evidence" value="ECO:0007669"/>
    <property type="project" value="UniProtKB-SubCell"/>
</dbReference>
<dbReference type="Pfam" id="PF00005">
    <property type="entry name" value="ABC_tran"/>
    <property type="match status" value="1"/>
</dbReference>
<dbReference type="RefSeq" id="WP_118765381.1">
    <property type="nucleotide sequence ID" value="NZ_CABJCF010000005.1"/>
</dbReference>
<feature type="transmembrane region" description="Helical" evidence="10">
    <location>
        <begin position="58"/>
        <end position="81"/>
    </location>
</feature>
<dbReference type="PROSITE" id="PS50929">
    <property type="entry name" value="ABC_TM1F"/>
    <property type="match status" value="1"/>
</dbReference>
<organism evidence="13 14">
    <name type="scientific">Solobacterium moorei</name>
    <dbReference type="NCBI Taxonomy" id="102148"/>
    <lineage>
        <taxon>Bacteria</taxon>
        <taxon>Bacillati</taxon>
        <taxon>Bacillota</taxon>
        <taxon>Erysipelotrichia</taxon>
        <taxon>Erysipelotrichales</taxon>
        <taxon>Erysipelotrichaceae</taxon>
        <taxon>Solobacterium</taxon>
    </lineage>
</organism>
<keyword evidence="2" id="KW-0813">Transport</keyword>
<name>A0A412PAV4_9FIRM</name>
<evidence type="ECO:0000256" key="10">
    <source>
        <dbReference type="SAM" id="Phobius"/>
    </source>
</evidence>
<dbReference type="PROSITE" id="PS50893">
    <property type="entry name" value="ABC_TRANSPORTER_2"/>
    <property type="match status" value="1"/>
</dbReference>
<evidence type="ECO:0000259" key="11">
    <source>
        <dbReference type="PROSITE" id="PS50893"/>
    </source>
</evidence>
<evidence type="ECO:0000256" key="4">
    <source>
        <dbReference type="ARBA" id="ARBA00022692"/>
    </source>
</evidence>
<feature type="domain" description="ABC transmembrane type-1" evidence="12">
    <location>
        <begin position="31"/>
        <end position="313"/>
    </location>
</feature>
<dbReference type="PANTHER" id="PTHR43394:SF1">
    <property type="entry name" value="ATP-BINDING CASSETTE SUB-FAMILY B MEMBER 10, MITOCHONDRIAL"/>
    <property type="match status" value="1"/>
</dbReference>
<evidence type="ECO:0000259" key="12">
    <source>
        <dbReference type="PROSITE" id="PS50929"/>
    </source>
</evidence>
<keyword evidence="6" id="KW-0378">Hydrolase</keyword>
<dbReference type="InterPro" id="IPR003593">
    <property type="entry name" value="AAA+_ATPase"/>
</dbReference>
<dbReference type="SUPFAM" id="SSF52540">
    <property type="entry name" value="P-loop containing nucleoside triphosphate hydrolases"/>
    <property type="match status" value="1"/>
</dbReference>
<keyword evidence="5" id="KW-0547">Nucleotide-binding</keyword>
<feature type="transmembrane region" description="Helical" evidence="10">
    <location>
        <begin position="272"/>
        <end position="297"/>
    </location>
</feature>
<dbReference type="PROSITE" id="PS00211">
    <property type="entry name" value="ABC_TRANSPORTER_1"/>
    <property type="match status" value="1"/>
</dbReference>
<evidence type="ECO:0000256" key="6">
    <source>
        <dbReference type="ARBA" id="ARBA00022807"/>
    </source>
</evidence>
<dbReference type="FunFam" id="3.40.50.300:FF:000299">
    <property type="entry name" value="ABC transporter ATP-binding protein/permease"/>
    <property type="match status" value="1"/>
</dbReference>
<dbReference type="Gene3D" id="1.20.1560.10">
    <property type="entry name" value="ABC transporter type 1, transmembrane domain"/>
    <property type="match status" value="1"/>
</dbReference>
<dbReference type="InterPro" id="IPR011527">
    <property type="entry name" value="ABC1_TM_dom"/>
</dbReference>
<keyword evidence="4 10" id="KW-0812">Transmembrane</keyword>
<dbReference type="InterPro" id="IPR017871">
    <property type="entry name" value="ABC_transporter-like_CS"/>
</dbReference>